<sequence length="380" mass="41649">MSEQEPKPPNPNELTSPPPVVNPPSSRSEKNLKTKKTTRTMNPKPASTMKHHDMLSKSTDVNFKRVNTRSSYKGSEAGMVIEEMDCGDEAGNRSGGKDAFGEGSNGAVEMRDVVNEESVAVKNDAVKNSGVKEGVVVSEVNGNVSDMFPELIGTNVSQGNVDKLPNIPVPFEQNPILNPDFAKNIGVKSSLDASNTVNVDIPSNNNVSVGDKVDVFSTKDSVTEVGESSNRNDVVMKEQNKDKQPMSFSNAVKGIASRIGTPIIMDKVTMSMCEKGYGRANFARVLIEVDASKGVVDSVEFWYRSLNRTMKLRVEYAWQPPICSHCCVFGHSYSGCNKRVLSEEEKIERSKAKMQSMPSNNVNNLDARGNEGWQDVQYKK</sequence>
<comment type="caution">
    <text evidence="2">The sequence shown here is derived from an EMBL/GenBank/DDBJ whole genome shotgun (WGS) entry which is preliminary data.</text>
</comment>
<feature type="region of interest" description="Disordered" evidence="1">
    <location>
        <begin position="348"/>
        <end position="380"/>
    </location>
</feature>
<accession>A0A2U1LNM3</accession>
<evidence type="ECO:0000313" key="2">
    <source>
        <dbReference type="EMBL" id="PWA50599.1"/>
    </source>
</evidence>
<dbReference type="Proteomes" id="UP000245207">
    <property type="component" value="Unassembled WGS sequence"/>
</dbReference>
<dbReference type="PANTHER" id="PTHR31286">
    <property type="entry name" value="GLYCINE-RICH CELL WALL STRUCTURAL PROTEIN 1.8-LIKE"/>
    <property type="match status" value="1"/>
</dbReference>
<name>A0A2U1LNM3_ARTAN</name>
<keyword evidence="3" id="KW-1185">Reference proteome</keyword>
<gene>
    <name evidence="2" type="ORF">CTI12_AA336350</name>
</gene>
<organism evidence="2 3">
    <name type="scientific">Artemisia annua</name>
    <name type="common">Sweet wormwood</name>
    <dbReference type="NCBI Taxonomy" id="35608"/>
    <lineage>
        <taxon>Eukaryota</taxon>
        <taxon>Viridiplantae</taxon>
        <taxon>Streptophyta</taxon>
        <taxon>Embryophyta</taxon>
        <taxon>Tracheophyta</taxon>
        <taxon>Spermatophyta</taxon>
        <taxon>Magnoliopsida</taxon>
        <taxon>eudicotyledons</taxon>
        <taxon>Gunneridae</taxon>
        <taxon>Pentapetalae</taxon>
        <taxon>asterids</taxon>
        <taxon>campanulids</taxon>
        <taxon>Asterales</taxon>
        <taxon>Asteraceae</taxon>
        <taxon>Asteroideae</taxon>
        <taxon>Anthemideae</taxon>
        <taxon>Artemisiinae</taxon>
        <taxon>Artemisia</taxon>
    </lineage>
</organism>
<reference evidence="2 3" key="1">
    <citation type="journal article" date="2018" name="Mol. Plant">
        <title>The genome of Artemisia annua provides insight into the evolution of Asteraceae family and artemisinin biosynthesis.</title>
        <authorList>
            <person name="Shen Q."/>
            <person name="Zhang L."/>
            <person name="Liao Z."/>
            <person name="Wang S."/>
            <person name="Yan T."/>
            <person name="Shi P."/>
            <person name="Liu M."/>
            <person name="Fu X."/>
            <person name="Pan Q."/>
            <person name="Wang Y."/>
            <person name="Lv Z."/>
            <person name="Lu X."/>
            <person name="Zhang F."/>
            <person name="Jiang W."/>
            <person name="Ma Y."/>
            <person name="Chen M."/>
            <person name="Hao X."/>
            <person name="Li L."/>
            <person name="Tang Y."/>
            <person name="Lv G."/>
            <person name="Zhou Y."/>
            <person name="Sun X."/>
            <person name="Brodelius P.E."/>
            <person name="Rose J.K.C."/>
            <person name="Tang K."/>
        </authorList>
    </citation>
    <scope>NUCLEOTIDE SEQUENCE [LARGE SCALE GENOMIC DNA]</scope>
    <source>
        <strain evidence="3">cv. Huhao1</strain>
        <tissue evidence="2">Leaf</tissue>
    </source>
</reference>
<dbReference type="InterPro" id="IPR040256">
    <property type="entry name" value="At4g02000-like"/>
</dbReference>
<evidence type="ECO:0000256" key="1">
    <source>
        <dbReference type="SAM" id="MobiDB-lite"/>
    </source>
</evidence>
<proteinExistence type="predicted"/>
<dbReference type="AlphaFoldDB" id="A0A2U1LNM3"/>
<dbReference type="PANTHER" id="PTHR31286:SF99">
    <property type="entry name" value="DUF4283 DOMAIN-CONTAINING PROTEIN"/>
    <property type="match status" value="1"/>
</dbReference>
<dbReference type="EMBL" id="PKPP01008477">
    <property type="protein sequence ID" value="PWA50599.1"/>
    <property type="molecule type" value="Genomic_DNA"/>
</dbReference>
<feature type="region of interest" description="Disordered" evidence="1">
    <location>
        <begin position="1"/>
        <end position="60"/>
    </location>
</feature>
<feature type="compositionally biased region" description="Pro residues" evidence="1">
    <location>
        <begin position="7"/>
        <end position="22"/>
    </location>
</feature>
<protein>
    <submittedName>
        <fullName evidence="2">Zinc knuckle CX2CX4HX4C</fullName>
    </submittedName>
</protein>
<evidence type="ECO:0000313" key="3">
    <source>
        <dbReference type="Proteomes" id="UP000245207"/>
    </source>
</evidence>